<dbReference type="Gene3D" id="3.40.630.30">
    <property type="match status" value="1"/>
</dbReference>
<gene>
    <name evidence="2" type="ORF">GTA08_BOTSDO02735</name>
    <name evidence="3" type="ORF">GTA08_BOTSDO12439</name>
</gene>
<name>A0A8H4J1K6_9PEZI</name>
<feature type="domain" description="N-acetyltransferase" evidence="1">
    <location>
        <begin position="3"/>
        <end position="218"/>
    </location>
</feature>
<dbReference type="InterPro" id="IPR052523">
    <property type="entry name" value="Trichothecene_AcTrans"/>
</dbReference>
<proteinExistence type="predicted"/>
<dbReference type="AlphaFoldDB" id="A0A8H4J1K6"/>
<evidence type="ECO:0000313" key="3">
    <source>
        <dbReference type="EMBL" id="KAF4311960.1"/>
    </source>
</evidence>
<keyword evidence="4" id="KW-1185">Reference proteome</keyword>
<dbReference type="Pfam" id="PF00583">
    <property type="entry name" value="Acetyltransf_1"/>
    <property type="match status" value="1"/>
</dbReference>
<accession>A0A8H4J1K6</accession>
<dbReference type="Proteomes" id="UP000572817">
    <property type="component" value="Unassembled WGS sequence"/>
</dbReference>
<dbReference type="GO" id="GO:0016747">
    <property type="term" value="F:acyltransferase activity, transferring groups other than amino-acyl groups"/>
    <property type="evidence" value="ECO:0007669"/>
    <property type="project" value="InterPro"/>
</dbReference>
<dbReference type="SUPFAM" id="SSF55729">
    <property type="entry name" value="Acyl-CoA N-acyltransferases (Nat)"/>
    <property type="match status" value="1"/>
</dbReference>
<dbReference type="InterPro" id="IPR016181">
    <property type="entry name" value="Acyl_CoA_acyltransferase"/>
</dbReference>
<dbReference type="PROSITE" id="PS51186">
    <property type="entry name" value="GNAT"/>
    <property type="match status" value="1"/>
</dbReference>
<dbReference type="InterPro" id="IPR000182">
    <property type="entry name" value="GNAT_dom"/>
</dbReference>
<protein>
    <recommendedName>
        <fullName evidence="1">N-acetyltransferase domain-containing protein</fullName>
    </recommendedName>
</protein>
<sequence>MSLTVSPMEEADFPVMTQLFHKAYYSTTGVSALLYHTPPSQASLDKITQVRLRAFHEDSNAHFIKATDSETGEIIACARWDIYKHARSDDDVERSAAFTDDDLIPEFNVDVHAALFGPLRRAHKDVMGTRPHAYLVGLVTDPDHGRRGAGGLLVQWGLDQADELGLDTYLDASPMGKGLYEKNGFETVKDIPFDLVQFGGEGAISHTVMHVSEARTFKEKDRRGLELAELGVTYRHVINRISLCVENMSIFAAFA</sequence>
<dbReference type="CDD" id="cd04301">
    <property type="entry name" value="NAT_SF"/>
    <property type="match status" value="1"/>
</dbReference>
<dbReference type="EMBL" id="WWBZ02000016">
    <property type="protein sequence ID" value="KAF4310162.1"/>
    <property type="molecule type" value="Genomic_DNA"/>
</dbReference>
<organism evidence="2 4">
    <name type="scientific">Botryosphaeria dothidea</name>
    <dbReference type="NCBI Taxonomy" id="55169"/>
    <lineage>
        <taxon>Eukaryota</taxon>
        <taxon>Fungi</taxon>
        <taxon>Dikarya</taxon>
        <taxon>Ascomycota</taxon>
        <taxon>Pezizomycotina</taxon>
        <taxon>Dothideomycetes</taxon>
        <taxon>Dothideomycetes incertae sedis</taxon>
        <taxon>Botryosphaeriales</taxon>
        <taxon>Botryosphaeriaceae</taxon>
        <taxon>Botryosphaeria</taxon>
    </lineage>
</organism>
<dbReference type="OrthoDB" id="410198at2759"/>
<dbReference type="PANTHER" id="PTHR42791">
    <property type="entry name" value="GNAT FAMILY ACETYLTRANSFERASE"/>
    <property type="match status" value="1"/>
</dbReference>
<dbReference type="EMBL" id="WWBZ02000007">
    <property type="protein sequence ID" value="KAF4311960.1"/>
    <property type="molecule type" value="Genomic_DNA"/>
</dbReference>
<comment type="caution">
    <text evidence="2">The sequence shown here is derived from an EMBL/GenBank/DDBJ whole genome shotgun (WGS) entry which is preliminary data.</text>
</comment>
<evidence type="ECO:0000313" key="4">
    <source>
        <dbReference type="Proteomes" id="UP000572817"/>
    </source>
</evidence>
<reference evidence="2 4" key="1">
    <citation type="submission" date="2020-04" db="EMBL/GenBank/DDBJ databases">
        <title>Genome Assembly and Annotation of Botryosphaeria dothidea sdau 11-99, a Latent Pathogen of Apple Fruit Ring Rot in China.</title>
        <authorList>
            <person name="Yu C."/>
            <person name="Diao Y."/>
            <person name="Lu Q."/>
            <person name="Zhao J."/>
            <person name="Cui S."/>
            <person name="Peng C."/>
            <person name="He B."/>
            <person name="Liu H."/>
        </authorList>
    </citation>
    <scope>NUCLEOTIDE SEQUENCE [LARGE SCALE GENOMIC DNA]</scope>
    <source>
        <strain evidence="2">Sdau11-99</strain>
        <strain evidence="4">sdau11-99</strain>
    </source>
</reference>
<evidence type="ECO:0000313" key="2">
    <source>
        <dbReference type="EMBL" id="KAF4310162.1"/>
    </source>
</evidence>
<evidence type="ECO:0000259" key="1">
    <source>
        <dbReference type="PROSITE" id="PS51186"/>
    </source>
</evidence>
<dbReference type="PANTHER" id="PTHR42791:SF14">
    <property type="entry name" value="N-ACETYLTRANSFERASE DOMAIN-CONTAINING PROTEIN"/>
    <property type="match status" value="1"/>
</dbReference>